<protein>
    <submittedName>
        <fullName evidence="1">Uncharacterized protein</fullName>
    </submittedName>
</protein>
<dbReference type="EMBL" id="BLLK01000023">
    <property type="protein sequence ID" value="GFH47756.1"/>
    <property type="molecule type" value="Genomic_DNA"/>
</dbReference>
<keyword evidence="2" id="KW-1185">Reference proteome</keyword>
<dbReference type="AlphaFoldDB" id="A0AAD3CKS6"/>
<dbReference type="PANTHER" id="PTHR41244:SF1">
    <property type="entry name" value="GLYCOSYLTRANSFERASE"/>
    <property type="match status" value="1"/>
</dbReference>
<reference evidence="1 2" key="1">
    <citation type="journal article" date="2021" name="Sci. Rep.">
        <title>The genome of the diatom Chaetoceros tenuissimus carries an ancient integrated fragment of an extant virus.</title>
        <authorList>
            <person name="Hongo Y."/>
            <person name="Kimura K."/>
            <person name="Takaki Y."/>
            <person name="Yoshida Y."/>
            <person name="Baba S."/>
            <person name="Kobayashi G."/>
            <person name="Nagasaki K."/>
            <person name="Hano T."/>
            <person name="Tomaru Y."/>
        </authorList>
    </citation>
    <scope>NUCLEOTIDE SEQUENCE [LARGE SCALE GENOMIC DNA]</scope>
    <source>
        <strain evidence="1 2">NIES-3715</strain>
    </source>
</reference>
<dbReference type="Pfam" id="PF14307">
    <property type="entry name" value="Glyco_tran_WbsX"/>
    <property type="match status" value="1"/>
</dbReference>
<dbReference type="Gene3D" id="3.20.20.80">
    <property type="entry name" value="Glycosidases"/>
    <property type="match status" value="1"/>
</dbReference>
<accession>A0AAD3CKS6</accession>
<proteinExistence type="predicted"/>
<dbReference type="InterPro" id="IPR032719">
    <property type="entry name" value="WbsX"/>
</dbReference>
<name>A0AAD3CKS6_9STRA</name>
<evidence type="ECO:0000313" key="2">
    <source>
        <dbReference type="Proteomes" id="UP001054902"/>
    </source>
</evidence>
<evidence type="ECO:0000313" key="1">
    <source>
        <dbReference type="EMBL" id="GFH47756.1"/>
    </source>
</evidence>
<dbReference type="PANTHER" id="PTHR41244">
    <property type="entry name" value="RHAMNAN SYNTHESIS F"/>
    <property type="match status" value="1"/>
</dbReference>
<gene>
    <name evidence="1" type="ORF">CTEN210_04231</name>
</gene>
<organism evidence="1 2">
    <name type="scientific">Chaetoceros tenuissimus</name>
    <dbReference type="NCBI Taxonomy" id="426638"/>
    <lineage>
        <taxon>Eukaryota</taxon>
        <taxon>Sar</taxon>
        <taxon>Stramenopiles</taxon>
        <taxon>Ochrophyta</taxon>
        <taxon>Bacillariophyta</taxon>
        <taxon>Coscinodiscophyceae</taxon>
        <taxon>Chaetocerotophycidae</taxon>
        <taxon>Chaetocerotales</taxon>
        <taxon>Chaetocerotaceae</taxon>
        <taxon>Chaetoceros</taxon>
    </lineage>
</organism>
<comment type="caution">
    <text evidence="1">The sequence shown here is derived from an EMBL/GenBank/DDBJ whole genome shotgun (WGS) entry which is preliminary data.</text>
</comment>
<sequence length="398" mass="46384">MLPRVLAFVFPQFHQDALNDRLWGEGFTDWDSLRNAPSKNKLGLSIPRPTELGYYDYTDLKPRQQQAQLAHEYSIDGFIFHHYWFYDKDHPGPSLHQPLEKMLVDGEPNVPFCLHWCASKWVSIWNGKVNPDFVFKEPGVLQKQYFPINDDEGEITKHYNWLKRFFHHSNYIKVAGKPVLMMYQKKPGSFPVLKILNEMAKKDGFPGLYFTVGLTKPHSHLLEIGNVNQYSTKPQSLKATMQKFPFDKVLSYPNPYEWNEIPSQKSLSVPTWCMNHGNEKGEYKRELDIVGITSSFDNTPRRNFDEAKVWSSDEPDKVVDIFRKSIYAALYYESCCFPQENEQRKRRSKNDDDRFIVINAMNEWAEGMALEPSDVYGRQFLETILGAKLEILKSGCNL</sequence>
<dbReference type="Proteomes" id="UP001054902">
    <property type="component" value="Unassembled WGS sequence"/>
</dbReference>